<comment type="caution">
    <text evidence="7">The sequence shown here is derived from an EMBL/GenBank/DDBJ whole genome shotgun (WGS) entry which is preliminary data.</text>
</comment>
<dbReference type="Pfam" id="PF00106">
    <property type="entry name" value="adh_short"/>
    <property type="match status" value="1"/>
</dbReference>
<dbReference type="Gene3D" id="3.40.50.720">
    <property type="entry name" value="NAD(P)-binding Rossmann-like Domain"/>
    <property type="match status" value="1"/>
</dbReference>
<feature type="transmembrane region" description="Helical" evidence="6">
    <location>
        <begin position="6"/>
        <end position="31"/>
    </location>
</feature>
<dbReference type="InterPro" id="IPR020904">
    <property type="entry name" value="Sc_DH/Rdtase_CS"/>
</dbReference>
<comment type="similarity">
    <text evidence="1">Belongs to the short-chain dehydrogenases/reductases (SDR) family.</text>
</comment>
<keyword evidence="6" id="KW-0812">Transmembrane</keyword>
<dbReference type="InterPro" id="IPR052148">
    <property type="entry name" value="SDR_family_member_7C"/>
</dbReference>
<evidence type="ECO:0000256" key="6">
    <source>
        <dbReference type="SAM" id="Phobius"/>
    </source>
</evidence>
<dbReference type="PANTHER" id="PTHR44668">
    <property type="match status" value="1"/>
</dbReference>
<evidence type="ECO:0000256" key="5">
    <source>
        <dbReference type="ARBA" id="ARBA00023027"/>
    </source>
</evidence>
<dbReference type="EMBL" id="SOYY01000021">
    <property type="protein sequence ID" value="KAA0705317.1"/>
    <property type="molecule type" value="Genomic_DNA"/>
</dbReference>
<keyword evidence="5" id="KW-0520">NAD</keyword>
<dbReference type="InterPro" id="IPR002347">
    <property type="entry name" value="SDR_fam"/>
</dbReference>
<dbReference type="GO" id="GO:0006874">
    <property type="term" value="P:intracellular calcium ion homeostasis"/>
    <property type="evidence" value="ECO:0007669"/>
    <property type="project" value="TreeGrafter"/>
</dbReference>
<dbReference type="PRINTS" id="PR00081">
    <property type="entry name" value="GDHRDH"/>
</dbReference>
<keyword evidence="6" id="KW-1133">Transmembrane helix</keyword>
<dbReference type="AlphaFoldDB" id="A0A5A9NAG2"/>
<sequence>MALSDIMGLDVTTVCLVLALVVITAAVFPLYRLMLRHLAKTTVRNKVVLITDSLSALGNEFAKHFHSGGARLVLCGNNWERLETLAEQLIDESDPTTTFPPKLVGLDFSDMESVPEVISEILECFGCLDILIFNSSMKVKAPVQCLSLEMERTVMDVNYFGPITLAKGVLPSLISRRTGHILLVNSIQGKLTVPFRATYAASKHAVQAFFDCLRAEVQQYGIIVTTVNHTFINTPTTEDETKSTGKTLTKQKSLGVNPEEMASELLNSLSSKKKEILMARFISKAAIYTRSLFPNLFFAIMAAGVKTATAEELSDD</sequence>
<keyword evidence="3" id="KW-0521">NADP</keyword>
<proteinExistence type="inferred from homology"/>
<dbReference type="GO" id="GO:0016616">
    <property type="term" value="F:oxidoreductase activity, acting on the CH-OH group of donors, NAD or NADP as acceptor"/>
    <property type="evidence" value="ECO:0007669"/>
    <property type="project" value="TreeGrafter"/>
</dbReference>
<evidence type="ECO:0000256" key="3">
    <source>
        <dbReference type="ARBA" id="ARBA00022857"/>
    </source>
</evidence>
<dbReference type="PANTHER" id="PTHR44668:SF3">
    <property type="entry name" value="DEHYDROGENASE_REDUCTASE SDR FAMILY MEMBER 7C-B"/>
    <property type="match status" value="1"/>
</dbReference>
<evidence type="ECO:0000256" key="1">
    <source>
        <dbReference type="ARBA" id="ARBA00006484"/>
    </source>
</evidence>
<organism evidence="7 8">
    <name type="scientific">Triplophysa tibetana</name>
    <dbReference type="NCBI Taxonomy" id="1572043"/>
    <lineage>
        <taxon>Eukaryota</taxon>
        <taxon>Metazoa</taxon>
        <taxon>Chordata</taxon>
        <taxon>Craniata</taxon>
        <taxon>Vertebrata</taxon>
        <taxon>Euteleostomi</taxon>
        <taxon>Actinopterygii</taxon>
        <taxon>Neopterygii</taxon>
        <taxon>Teleostei</taxon>
        <taxon>Ostariophysi</taxon>
        <taxon>Cypriniformes</taxon>
        <taxon>Nemacheilidae</taxon>
        <taxon>Triplophysa</taxon>
    </lineage>
</organism>
<name>A0A5A9NAG2_9TELE</name>
<evidence type="ECO:0000313" key="8">
    <source>
        <dbReference type="Proteomes" id="UP000324632"/>
    </source>
</evidence>
<dbReference type="PROSITE" id="PS00061">
    <property type="entry name" value="ADH_SHORT"/>
    <property type="match status" value="1"/>
</dbReference>
<keyword evidence="2" id="KW-0732">Signal</keyword>
<keyword evidence="6" id="KW-0472">Membrane</keyword>
<keyword evidence="4" id="KW-0560">Oxidoreductase</keyword>
<dbReference type="CDD" id="cd05332">
    <property type="entry name" value="11beta-HSD1_like_SDR_c"/>
    <property type="match status" value="1"/>
</dbReference>
<reference evidence="7 8" key="1">
    <citation type="journal article" date="2019" name="Mol. Ecol. Resour.">
        <title>Chromosome-level genome assembly of Triplophysa tibetana, a fish adapted to the harsh high-altitude environment of the Tibetan Plateau.</title>
        <authorList>
            <person name="Yang X."/>
            <person name="Liu H."/>
            <person name="Ma Z."/>
            <person name="Zou Y."/>
            <person name="Zou M."/>
            <person name="Mao Y."/>
            <person name="Li X."/>
            <person name="Wang H."/>
            <person name="Chen T."/>
            <person name="Wang W."/>
            <person name="Yang R."/>
        </authorList>
    </citation>
    <scope>NUCLEOTIDE SEQUENCE [LARGE SCALE GENOMIC DNA]</scope>
    <source>
        <strain evidence="7">TTIB1903HZAU</strain>
        <tissue evidence="7">Muscle</tissue>
    </source>
</reference>
<evidence type="ECO:0000256" key="4">
    <source>
        <dbReference type="ARBA" id="ARBA00023002"/>
    </source>
</evidence>
<dbReference type="SUPFAM" id="SSF51735">
    <property type="entry name" value="NAD(P)-binding Rossmann-fold domains"/>
    <property type="match status" value="1"/>
</dbReference>
<keyword evidence="8" id="KW-1185">Reference proteome</keyword>
<evidence type="ECO:0000313" key="7">
    <source>
        <dbReference type="EMBL" id="KAA0705317.1"/>
    </source>
</evidence>
<evidence type="ECO:0000256" key="2">
    <source>
        <dbReference type="ARBA" id="ARBA00022729"/>
    </source>
</evidence>
<accession>A0A5A9NAG2</accession>
<dbReference type="Proteomes" id="UP000324632">
    <property type="component" value="Chromosome 21"/>
</dbReference>
<dbReference type="InterPro" id="IPR036291">
    <property type="entry name" value="NAD(P)-bd_dom_sf"/>
</dbReference>
<protein>
    <submittedName>
        <fullName evidence="7">Dehydrogenase/reductase SDR family member 7C-B</fullName>
    </submittedName>
</protein>
<gene>
    <name evidence="7" type="ORF">E1301_Tti009818</name>
</gene>